<dbReference type="EMBL" id="JALLKP010000001">
    <property type="protein sequence ID" value="KAK2197858.1"/>
    <property type="molecule type" value="Genomic_DNA"/>
</dbReference>
<evidence type="ECO:0000256" key="2">
    <source>
        <dbReference type="SAM" id="Phobius"/>
    </source>
</evidence>
<keyword evidence="2" id="KW-0472">Membrane</keyword>
<sequence>MSNHEDVYFNYMFDPTPDLGVIYQIDKFKLNTTDYRFECDKTFMSVNPSSVIVYACKVDSDLKPWLLQLVVNDNDSGYRNYFFKRENNLFKIHEFTQSLTDSSGGSIEHKENEGTKSSLKTFTSLQSSGASAAKYYEFKPSGSSGSSIIQRYNLASYLGESDKKHKNVSGSEEYSVISFSSGSDESHTFDITFKGRLKNKSGSQEQEKTSIFESSSENTSKLKPKGQPTSDIVSGSGSSCKAKQTEETVQSEGGSGPSGSNGPSGESGGSGSGGSGGGSGSNEQPSGSQDSGLQGSKEASSGTSEISTSPSEPSYQSKSSSNITGIVCGAVFGLVGLIGTGILIYKCIR</sequence>
<feature type="compositionally biased region" description="Polar residues" evidence="1">
    <location>
        <begin position="290"/>
        <end position="299"/>
    </location>
</feature>
<keyword evidence="2" id="KW-0812">Transmembrane</keyword>
<proteinExistence type="predicted"/>
<comment type="caution">
    <text evidence="3">The sequence shown here is derived from an EMBL/GenBank/DDBJ whole genome shotgun (WGS) entry which is preliminary data.</text>
</comment>
<name>A0AAD9UQ77_9APIC</name>
<organism evidence="3 4">
    <name type="scientific">Babesia duncani</name>
    <dbReference type="NCBI Taxonomy" id="323732"/>
    <lineage>
        <taxon>Eukaryota</taxon>
        <taxon>Sar</taxon>
        <taxon>Alveolata</taxon>
        <taxon>Apicomplexa</taxon>
        <taxon>Aconoidasida</taxon>
        <taxon>Piroplasmida</taxon>
        <taxon>Babesiidae</taxon>
        <taxon>Babesia</taxon>
    </lineage>
</organism>
<dbReference type="GeneID" id="94335159"/>
<feature type="region of interest" description="Disordered" evidence="1">
    <location>
        <begin position="198"/>
        <end position="320"/>
    </location>
</feature>
<feature type="compositionally biased region" description="Gly residues" evidence="1">
    <location>
        <begin position="265"/>
        <end position="280"/>
    </location>
</feature>
<evidence type="ECO:0000313" key="3">
    <source>
        <dbReference type="EMBL" id="KAK2197858.1"/>
    </source>
</evidence>
<keyword evidence="4" id="KW-1185">Reference proteome</keyword>
<dbReference type="Proteomes" id="UP001214638">
    <property type="component" value="Unassembled WGS sequence"/>
</dbReference>
<protein>
    <submittedName>
        <fullName evidence="3">Uncharacterized protein</fullName>
    </submittedName>
</protein>
<accession>A0AAD9UQ77</accession>
<dbReference type="AlphaFoldDB" id="A0AAD9UQ77"/>
<dbReference type="RefSeq" id="XP_067804700.1">
    <property type="nucleotide sequence ID" value="XM_067945909.1"/>
</dbReference>
<gene>
    <name evidence="3" type="ORF">BdWA1_000861</name>
</gene>
<evidence type="ECO:0000313" key="4">
    <source>
        <dbReference type="Proteomes" id="UP001214638"/>
    </source>
</evidence>
<feature type="compositionally biased region" description="Low complexity" evidence="1">
    <location>
        <begin position="300"/>
        <end position="320"/>
    </location>
</feature>
<feature type="compositionally biased region" description="Polar residues" evidence="1">
    <location>
        <begin position="211"/>
        <end position="242"/>
    </location>
</feature>
<reference evidence="3" key="1">
    <citation type="journal article" date="2023" name="Nat. Microbiol.">
        <title>Babesia duncani multi-omics identifies virulence factors and drug targets.</title>
        <authorList>
            <person name="Singh P."/>
            <person name="Lonardi S."/>
            <person name="Liang Q."/>
            <person name="Vydyam P."/>
            <person name="Khabirova E."/>
            <person name="Fang T."/>
            <person name="Gihaz S."/>
            <person name="Thekkiniath J."/>
            <person name="Munshi M."/>
            <person name="Abel S."/>
            <person name="Ciampossin L."/>
            <person name="Batugedara G."/>
            <person name="Gupta M."/>
            <person name="Lu X.M."/>
            <person name="Lenz T."/>
            <person name="Chakravarty S."/>
            <person name="Cornillot E."/>
            <person name="Hu Y."/>
            <person name="Ma W."/>
            <person name="Gonzalez L.M."/>
            <person name="Sanchez S."/>
            <person name="Estrada K."/>
            <person name="Sanchez-Flores A."/>
            <person name="Montero E."/>
            <person name="Harb O.S."/>
            <person name="Le Roch K.G."/>
            <person name="Mamoun C.B."/>
        </authorList>
    </citation>
    <scope>NUCLEOTIDE SEQUENCE</scope>
    <source>
        <strain evidence="3">WA1</strain>
    </source>
</reference>
<dbReference type="KEGG" id="bdw:94335159"/>
<feature type="transmembrane region" description="Helical" evidence="2">
    <location>
        <begin position="323"/>
        <end position="345"/>
    </location>
</feature>
<keyword evidence="2" id="KW-1133">Transmembrane helix</keyword>
<evidence type="ECO:0000256" key="1">
    <source>
        <dbReference type="SAM" id="MobiDB-lite"/>
    </source>
</evidence>